<protein>
    <submittedName>
        <fullName evidence="2">Uncharacterized protein</fullName>
    </submittedName>
</protein>
<comment type="caution">
    <text evidence="2">The sequence shown here is derived from an EMBL/GenBank/DDBJ whole genome shotgun (WGS) entry which is preliminary data.</text>
</comment>
<dbReference type="PANTHER" id="PTHR35759:SF1">
    <property type="entry name" value="OS07G0673000 PROTEIN"/>
    <property type="match status" value="1"/>
</dbReference>
<evidence type="ECO:0000256" key="1">
    <source>
        <dbReference type="SAM" id="Phobius"/>
    </source>
</evidence>
<dbReference type="OMA" id="WPPEPVM"/>
<keyword evidence="1" id="KW-1133">Transmembrane helix</keyword>
<gene>
    <name evidence="2" type="ORF">ZOSMA_2G03460</name>
</gene>
<keyword evidence="3" id="KW-1185">Reference proteome</keyword>
<keyword evidence="1" id="KW-0812">Transmembrane</keyword>
<keyword evidence="1" id="KW-0472">Membrane</keyword>
<feature type="transmembrane region" description="Helical" evidence="1">
    <location>
        <begin position="12"/>
        <end position="34"/>
    </location>
</feature>
<dbReference type="PANTHER" id="PTHR35759">
    <property type="entry name" value="BNAA09G03860D PROTEIN"/>
    <property type="match status" value="1"/>
</dbReference>
<reference evidence="3" key="1">
    <citation type="journal article" date="2016" name="Nature">
        <title>The genome of the seagrass Zostera marina reveals angiosperm adaptation to the sea.</title>
        <authorList>
            <person name="Olsen J.L."/>
            <person name="Rouze P."/>
            <person name="Verhelst B."/>
            <person name="Lin Y.-C."/>
            <person name="Bayer T."/>
            <person name="Collen J."/>
            <person name="Dattolo E."/>
            <person name="De Paoli E."/>
            <person name="Dittami S."/>
            <person name="Maumus F."/>
            <person name="Michel G."/>
            <person name="Kersting A."/>
            <person name="Lauritano C."/>
            <person name="Lohaus R."/>
            <person name="Toepel M."/>
            <person name="Tonon T."/>
            <person name="Vanneste K."/>
            <person name="Amirebrahimi M."/>
            <person name="Brakel J."/>
            <person name="Bostroem C."/>
            <person name="Chovatia M."/>
            <person name="Grimwood J."/>
            <person name="Jenkins J.W."/>
            <person name="Jueterbock A."/>
            <person name="Mraz A."/>
            <person name="Stam W.T."/>
            <person name="Tice H."/>
            <person name="Bornberg-Bauer E."/>
            <person name="Green P.J."/>
            <person name="Pearson G.A."/>
            <person name="Procaccini G."/>
            <person name="Duarte C.M."/>
            <person name="Schmutz J."/>
            <person name="Reusch T.B.H."/>
            <person name="Van de Peer Y."/>
        </authorList>
    </citation>
    <scope>NUCLEOTIDE SEQUENCE [LARGE SCALE GENOMIC DNA]</scope>
    <source>
        <strain evidence="3">cv. Finnish</strain>
    </source>
</reference>
<organism evidence="2 3">
    <name type="scientific">Zostera marina</name>
    <name type="common">Eelgrass</name>
    <dbReference type="NCBI Taxonomy" id="29655"/>
    <lineage>
        <taxon>Eukaryota</taxon>
        <taxon>Viridiplantae</taxon>
        <taxon>Streptophyta</taxon>
        <taxon>Embryophyta</taxon>
        <taxon>Tracheophyta</taxon>
        <taxon>Spermatophyta</taxon>
        <taxon>Magnoliopsida</taxon>
        <taxon>Liliopsida</taxon>
        <taxon>Zosteraceae</taxon>
        <taxon>Zostera</taxon>
    </lineage>
</organism>
<dbReference type="EMBL" id="LFYR01000981">
    <property type="protein sequence ID" value="KMZ66329.1"/>
    <property type="molecule type" value="Genomic_DNA"/>
</dbReference>
<evidence type="ECO:0000313" key="3">
    <source>
        <dbReference type="Proteomes" id="UP000036987"/>
    </source>
</evidence>
<sequence length="330" mass="36659">MAGTAVVFSFKFAVATLAFVFPHTCITATTTFLFRFRSYSAFSITPKSVACDLLSVLGSPSDAARVDPWISKEIQSCLRFLVPFSPNPSSSTSPQSRMIELAGDGDAKVWWPPHSVMEMARIAMDSGGDPSSLQRLLDPTMLQIPDVEGLKKDKCELTRTPYGRRFVSKEMNSYLAFLFGMIVSRGPSVGLNVSLTRYDLFHGHMFLSTDSGRLGILFHAKEYPAYENKVFPINLGYCQTGSNIAYDSSINLRNILWLAPLPNKLTKAWDAPGVLVVLDARPGGIIYKSLVPEYVNYVRTIYEDDFGENVVDVNYLNINNASPEEKIFIC</sequence>
<name>A0A0K9PBI1_ZOSMR</name>
<dbReference type="AlphaFoldDB" id="A0A0K9PBI1"/>
<dbReference type="OrthoDB" id="407127at2759"/>
<accession>A0A0K9PBI1</accession>
<dbReference type="Proteomes" id="UP000036987">
    <property type="component" value="Unassembled WGS sequence"/>
</dbReference>
<evidence type="ECO:0000313" key="2">
    <source>
        <dbReference type="EMBL" id="KMZ66329.1"/>
    </source>
</evidence>
<proteinExistence type="predicted"/>